<dbReference type="Proteomes" id="UP000299102">
    <property type="component" value="Unassembled WGS sequence"/>
</dbReference>
<dbReference type="EMBL" id="BGZK01000908">
    <property type="protein sequence ID" value="GBP64766.1"/>
    <property type="molecule type" value="Genomic_DNA"/>
</dbReference>
<accession>A0A4C1XLI8</accession>
<evidence type="ECO:0000313" key="1">
    <source>
        <dbReference type="EMBL" id="GBP64766.1"/>
    </source>
</evidence>
<evidence type="ECO:0000313" key="2">
    <source>
        <dbReference type="Proteomes" id="UP000299102"/>
    </source>
</evidence>
<name>A0A4C1XLI8_EUMVA</name>
<comment type="caution">
    <text evidence="1">The sequence shown here is derived from an EMBL/GenBank/DDBJ whole genome shotgun (WGS) entry which is preliminary data.</text>
</comment>
<reference evidence="1 2" key="1">
    <citation type="journal article" date="2019" name="Commun. Biol.">
        <title>The bagworm genome reveals a unique fibroin gene that provides high tensile strength.</title>
        <authorList>
            <person name="Kono N."/>
            <person name="Nakamura H."/>
            <person name="Ohtoshi R."/>
            <person name="Tomita M."/>
            <person name="Numata K."/>
            <person name="Arakawa K."/>
        </authorList>
    </citation>
    <scope>NUCLEOTIDE SEQUENCE [LARGE SCALE GENOMIC DNA]</scope>
</reference>
<keyword evidence="2" id="KW-1185">Reference proteome</keyword>
<sequence length="84" mass="9325">MYLHAPCSIYRRVNLRTASQNGRLTIVTVSVLDYVLVNFVGIGRGPDTRIGFCDSRSPEGIINCASRAGRLPAGRYIILNICRR</sequence>
<organism evidence="1 2">
    <name type="scientific">Eumeta variegata</name>
    <name type="common">Bagworm moth</name>
    <name type="synonym">Eumeta japonica</name>
    <dbReference type="NCBI Taxonomy" id="151549"/>
    <lineage>
        <taxon>Eukaryota</taxon>
        <taxon>Metazoa</taxon>
        <taxon>Ecdysozoa</taxon>
        <taxon>Arthropoda</taxon>
        <taxon>Hexapoda</taxon>
        <taxon>Insecta</taxon>
        <taxon>Pterygota</taxon>
        <taxon>Neoptera</taxon>
        <taxon>Endopterygota</taxon>
        <taxon>Lepidoptera</taxon>
        <taxon>Glossata</taxon>
        <taxon>Ditrysia</taxon>
        <taxon>Tineoidea</taxon>
        <taxon>Psychidae</taxon>
        <taxon>Oiketicinae</taxon>
        <taxon>Eumeta</taxon>
    </lineage>
</organism>
<protein>
    <submittedName>
        <fullName evidence="1">Uncharacterized protein</fullName>
    </submittedName>
</protein>
<dbReference type="AlphaFoldDB" id="A0A4C1XLI8"/>
<gene>
    <name evidence="1" type="ORF">EVAR_14962_1</name>
</gene>
<proteinExistence type="predicted"/>